<dbReference type="GO" id="GO:0022857">
    <property type="term" value="F:transmembrane transporter activity"/>
    <property type="evidence" value="ECO:0007669"/>
    <property type="project" value="InterPro"/>
</dbReference>
<comment type="subcellular location">
    <subcellularLocation>
        <location evidence="1">Membrane</location>
        <topology evidence="1">Multi-pass membrane protein</topology>
    </subcellularLocation>
</comment>
<comment type="caution">
    <text evidence="9">The sequence shown here is derived from an EMBL/GenBank/DDBJ whole genome shotgun (WGS) entry which is preliminary data.</text>
</comment>
<dbReference type="InterPro" id="IPR050814">
    <property type="entry name" value="Myo-inositol_Transporter"/>
</dbReference>
<dbReference type="PROSITE" id="PS50850">
    <property type="entry name" value="MFS"/>
    <property type="match status" value="1"/>
</dbReference>
<keyword evidence="10" id="KW-1185">Reference proteome</keyword>
<dbReference type="InterPro" id="IPR020846">
    <property type="entry name" value="MFS_dom"/>
</dbReference>
<dbReference type="AlphaFoldDB" id="A0A9K3IV03"/>
<feature type="domain" description="Major facilitator superfamily (MFS) profile" evidence="8">
    <location>
        <begin position="1"/>
        <end position="65"/>
    </location>
</feature>
<keyword evidence="3 7" id="KW-0812">Transmembrane</keyword>
<gene>
    <name evidence="9" type="ORF">HanXRQr2_Chr06g0260661</name>
</gene>
<keyword evidence="2" id="KW-0813">Transport</keyword>
<dbReference type="Gramene" id="mRNA:HanXRQr2_Chr06g0260661">
    <property type="protein sequence ID" value="mRNA:HanXRQr2_Chr06g0260661"/>
    <property type="gene ID" value="HanXRQr2_Chr06g0260661"/>
</dbReference>
<sequence>MALLGTMIGAAAGGWLNDVQGRKSAMLIADVIFTVGSFVMAAGLDPYVLIFGPTSWAMKCFKSTM</sequence>
<feature type="transmembrane region" description="Helical" evidence="7">
    <location>
        <begin position="31"/>
        <end position="52"/>
    </location>
</feature>
<dbReference type="InterPro" id="IPR005828">
    <property type="entry name" value="MFS_sugar_transport-like"/>
</dbReference>
<dbReference type="EMBL" id="MNCJ02000321">
    <property type="protein sequence ID" value="KAF5802540.1"/>
    <property type="molecule type" value="Genomic_DNA"/>
</dbReference>
<dbReference type="Pfam" id="PF00083">
    <property type="entry name" value="Sugar_tr"/>
    <property type="match status" value="1"/>
</dbReference>
<dbReference type="Proteomes" id="UP000215914">
    <property type="component" value="Unassembled WGS sequence"/>
</dbReference>
<dbReference type="PANTHER" id="PTHR48020:SF39">
    <property type="entry name" value="MAJOR FACILITATOR, SUGAR TRANSPORTER, MAJOR FACILITATOR SUPERFAMILY"/>
    <property type="match status" value="1"/>
</dbReference>
<name>A0A9K3IV03_HELAN</name>
<reference evidence="9" key="1">
    <citation type="journal article" date="2017" name="Nature">
        <title>The sunflower genome provides insights into oil metabolism, flowering and Asterid evolution.</title>
        <authorList>
            <person name="Badouin H."/>
            <person name="Gouzy J."/>
            <person name="Grassa C.J."/>
            <person name="Murat F."/>
            <person name="Staton S.E."/>
            <person name="Cottret L."/>
            <person name="Lelandais-Briere C."/>
            <person name="Owens G.L."/>
            <person name="Carrere S."/>
            <person name="Mayjonade B."/>
            <person name="Legrand L."/>
            <person name="Gill N."/>
            <person name="Kane N.C."/>
            <person name="Bowers J.E."/>
            <person name="Hubner S."/>
            <person name="Bellec A."/>
            <person name="Berard A."/>
            <person name="Berges H."/>
            <person name="Blanchet N."/>
            <person name="Boniface M.C."/>
            <person name="Brunel D."/>
            <person name="Catrice O."/>
            <person name="Chaidir N."/>
            <person name="Claudel C."/>
            <person name="Donnadieu C."/>
            <person name="Faraut T."/>
            <person name="Fievet G."/>
            <person name="Helmstetter N."/>
            <person name="King M."/>
            <person name="Knapp S.J."/>
            <person name="Lai Z."/>
            <person name="Le Paslier M.C."/>
            <person name="Lippi Y."/>
            <person name="Lorenzon L."/>
            <person name="Mandel J.R."/>
            <person name="Marage G."/>
            <person name="Marchand G."/>
            <person name="Marquand E."/>
            <person name="Bret-Mestries E."/>
            <person name="Morien E."/>
            <person name="Nambeesan S."/>
            <person name="Nguyen T."/>
            <person name="Pegot-Espagnet P."/>
            <person name="Pouilly N."/>
            <person name="Raftis F."/>
            <person name="Sallet E."/>
            <person name="Schiex T."/>
            <person name="Thomas J."/>
            <person name="Vandecasteele C."/>
            <person name="Vares D."/>
            <person name="Vear F."/>
            <person name="Vautrin S."/>
            <person name="Crespi M."/>
            <person name="Mangin B."/>
            <person name="Burke J.M."/>
            <person name="Salse J."/>
            <person name="Munos S."/>
            <person name="Vincourt P."/>
            <person name="Rieseberg L.H."/>
            <person name="Langlade N.B."/>
        </authorList>
    </citation>
    <scope>NUCLEOTIDE SEQUENCE</scope>
    <source>
        <tissue evidence="9">Leaves</tissue>
    </source>
</reference>
<protein>
    <submittedName>
        <fullName evidence="9">Major facilitator, sugar transporter, major facilitator superfamily</fullName>
    </submittedName>
</protein>
<proteinExistence type="inferred from homology"/>
<evidence type="ECO:0000256" key="4">
    <source>
        <dbReference type="ARBA" id="ARBA00022989"/>
    </source>
</evidence>
<keyword evidence="9" id="KW-0762">Sugar transport</keyword>
<evidence type="ECO:0000259" key="8">
    <source>
        <dbReference type="PROSITE" id="PS50850"/>
    </source>
</evidence>
<comment type="similarity">
    <text evidence="6">Belongs to the major facilitator superfamily. Phosphate:H(+) symporter (TC 2.A.1.9) family.</text>
</comment>
<organism evidence="9 10">
    <name type="scientific">Helianthus annuus</name>
    <name type="common">Common sunflower</name>
    <dbReference type="NCBI Taxonomy" id="4232"/>
    <lineage>
        <taxon>Eukaryota</taxon>
        <taxon>Viridiplantae</taxon>
        <taxon>Streptophyta</taxon>
        <taxon>Embryophyta</taxon>
        <taxon>Tracheophyta</taxon>
        <taxon>Spermatophyta</taxon>
        <taxon>Magnoliopsida</taxon>
        <taxon>eudicotyledons</taxon>
        <taxon>Gunneridae</taxon>
        <taxon>Pentapetalae</taxon>
        <taxon>asterids</taxon>
        <taxon>campanulids</taxon>
        <taxon>Asterales</taxon>
        <taxon>Asteraceae</taxon>
        <taxon>Asteroideae</taxon>
        <taxon>Heliantheae alliance</taxon>
        <taxon>Heliantheae</taxon>
        <taxon>Helianthus</taxon>
    </lineage>
</organism>
<evidence type="ECO:0000256" key="5">
    <source>
        <dbReference type="ARBA" id="ARBA00023136"/>
    </source>
</evidence>
<keyword evidence="5 7" id="KW-0472">Membrane</keyword>
<evidence type="ECO:0000313" key="9">
    <source>
        <dbReference type="EMBL" id="KAF5802540.1"/>
    </source>
</evidence>
<dbReference type="GO" id="GO:0016020">
    <property type="term" value="C:membrane"/>
    <property type="evidence" value="ECO:0007669"/>
    <property type="project" value="UniProtKB-SubCell"/>
</dbReference>
<dbReference type="Gene3D" id="1.20.1250.20">
    <property type="entry name" value="MFS general substrate transporter like domains"/>
    <property type="match status" value="1"/>
</dbReference>
<evidence type="ECO:0000256" key="6">
    <source>
        <dbReference type="ARBA" id="ARBA00044504"/>
    </source>
</evidence>
<evidence type="ECO:0000256" key="2">
    <source>
        <dbReference type="ARBA" id="ARBA00022448"/>
    </source>
</evidence>
<dbReference type="PANTHER" id="PTHR48020">
    <property type="entry name" value="PROTON MYO-INOSITOL COTRANSPORTER"/>
    <property type="match status" value="1"/>
</dbReference>
<keyword evidence="4 7" id="KW-1133">Transmembrane helix</keyword>
<evidence type="ECO:0000313" key="10">
    <source>
        <dbReference type="Proteomes" id="UP000215914"/>
    </source>
</evidence>
<dbReference type="SUPFAM" id="SSF103473">
    <property type="entry name" value="MFS general substrate transporter"/>
    <property type="match status" value="1"/>
</dbReference>
<accession>A0A9K3IV03</accession>
<evidence type="ECO:0000256" key="3">
    <source>
        <dbReference type="ARBA" id="ARBA00022692"/>
    </source>
</evidence>
<evidence type="ECO:0000256" key="1">
    <source>
        <dbReference type="ARBA" id="ARBA00004141"/>
    </source>
</evidence>
<evidence type="ECO:0000256" key="7">
    <source>
        <dbReference type="SAM" id="Phobius"/>
    </source>
</evidence>
<dbReference type="InterPro" id="IPR036259">
    <property type="entry name" value="MFS_trans_sf"/>
</dbReference>
<reference evidence="9" key="2">
    <citation type="submission" date="2020-06" db="EMBL/GenBank/DDBJ databases">
        <title>Helianthus annuus Genome sequencing and assembly Release 2.</title>
        <authorList>
            <person name="Gouzy J."/>
            <person name="Langlade N."/>
            <person name="Munos S."/>
        </authorList>
    </citation>
    <scope>NUCLEOTIDE SEQUENCE</scope>
    <source>
        <tissue evidence="9">Leaves</tissue>
    </source>
</reference>